<dbReference type="Proteomes" id="UP000048600">
    <property type="component" value="Unassembled WGS sequence"/>
</dbReference>
<gene>
    <name evidence="2" type="ORF">ERS007741_01372</name>
</gene>
<accession>A0A655IP13</accession>
<evidence type="ECO:0000256" key="1">
    <source>
        <dbReference type="SAM" id="MobiDB-lite"/>
    </source>
</evidence>
<organism evidence="2 3">
    <name type="scientific">Mycobacterium tuberculosis</name>
    <dbReference type="NCBI Taxonomy" id="1773"/>
    <lineage>
        <taxon>Bacteria</taxon>
        <taxon>Bacillati</taxon>
        <taxon>Actinomycetota</taxon>
        <taxon>Actinomycetes</taxon>
        <taxon>Mycobacteriales</taxon>
        <taxon>Mycobacteriaceae</taxon>
        <taxon>Mycobacterium</taxon>
        <taxon>Mycobacterium tuberculosis complex</taxon>
    </lineage>
</organism>
<evidence type="ECO:0000313" key="2">
    <source>
        <dbReference type="EMBL" id="COW06688.1"/>
    </source>
</evidence>
<feature type="compositionally biased region" description="Low complexity" evidence="1">
    <location>
        <begin position="14"/>
        <end position="26"/>
    </location>
</feature>
<protein>
    <submittedName>
        <fullName evidence="2">Uncharacterized protein</fullName>
    </submittedName>
</protein>
<reference evidence="2 3" key="1">
    <citation type="submission" date="2015-03" db="EMBL/GenBank/DDBJ databases">
        <authorList>
            <consortium name="Pathogen Informatics"/>
        </authorList>
    </citation>
    <scope>NUCLEOTIDE SEQUENCE [LARGE SCALE GENOMIC DNA]</scope>
    <source>
        <strain evidence="2 3">P00601463</strain>
    </source>
</reference>
<dbReference type="EMBL" id="CHKL01000117">
    <property type="protein sequence ID" value="COW06688.1"/>
    <property type="molecule type" value="Genomic_DNA"/>
</dbReference>
<sequence length="101" mass="10363">MTTTHAPGASGKCTSPSGSTRSSTLSPACNTPIAALRTEFCAQWPPTKPSMVPSANRIASSPGRADVGCWARTTVARTNGVRAATSCAARSLMDIDALELP</sequence>
<feature type="region of interest" description="Disordered" evidence="1">
    <location>
        <begin position="1"/>
        <end position="27"/>
    </location>
</feature>
<name>A0A655IP13_MYCTX</name>
<evidence type="ECO:0000313" key="3">
    <source>
        <dbReference type="Proteomes" id="UP000048600"/>
    </source>
</evidence>
<dbReference type="AlphaFoldDB" id="A0A655IP13"/>
<proteinExistence type="predicted"/>